<comment type="similarity">
    <text evidence="1">Belongs to the transferase hexapeptide repeat family.</text>
</comment>
<sequence>MHLIFKIFDRIFRFTRGFFFYSYVKLCGGTIKSIPRIGKNVIWKYPPHKGVSFGFNLDIGSNSFIEVPKGSTLKVGDNVKFTFNVVISALNRVEIGNDTLIAEFCSLRDSTHKTEKFSPIRKQDALYGNIIVGNDVWIGRNCTILMNVVLDDGCIIGANSLCSKNRFKKNCVYIGVPAKFLKNR</sequence>
<dbReference type="RefSeq" id="WP_155092578.1">
    <property type="nucleotide sequence ID" value="NZ_WMJX01000022.1"/>
</dbReference>
<dbReference type="CDD" id="cd04647">
    <property type="entry name" value="LbH_MAT_like"/>
    <property type="match status" value="1"/>
</dbReference>
<keyword evidence="4" id="KW-1185">Reference proteome</keyword>
<accession>A0A6I3LRF4</accession>
<evidence type="ECO:0000256" key="2">
    <source>
        <dbReference type="ARBA" id="ARBA00022679"/>
    </source>
</evidence>
<dbReference type="InterPro" id="IPR011004">
    <property type="entry name" value="Trimer_LpxA-like_sf"/>
</dbReference>
<dbReference type="GO" id="GO:0008374">
    <property type="term" value="F:O-acyltransferase activity"/>
    <property type="evidence" value="ECO:0007669"/>
    <property type="project" value="TreeGrafter"/>
</dbReference>
<dbReference type="InterPro" id="IPR051159">
    <property type="entry name" value="Hexapeptide_acetyltransf"/>
</dbReference>
<name>A0A6I3LRF4_9FLAO</name>
<dbReference type="PANTHER" id="PTHR23416">
    <property type="entry name" value="SIALIC ACID SYNTHASE-RELATED"/>
    <property type="match status" value="1"/>
</dbReference>
<keyword evidence="3" id="KW-0012">Acyltransferase</keyword>
<gene>
    <name evidence="3" type="ORF">GJV76_10530</name>
</gene>
<dbReference type="GO" id="GO:0005829">
    <property type="term" value="C:cytosol"/>
    <property type="evidence" value="ECO:0007669"/>
    <property type="project" value="TreeGrafter"/>
</dbReference>
<dbReference type="EMBL" id="WMJX01000022">
    <property type="protein sequence ID" value="MTG98555.1"/>
    <property type="molecule type" value="Genomic_DNA"/>
</dbReference>
<evidence type="ECO:0000256" key="1">
    <source>
        <dbReference type="ARBA" id="ARBA00007274"/>
    </source>
</evidence>
<evidence type="ECO:0000313" key="4">
    <source>
        <dbReference type="Proteomes" id="UP000438760"/>
    </source>
</evidence>
<dbReference type="SUPFAM" id="SSF51161">
    <property type="entry name" value="Trimeric LpxA-like enzymes"/>
    <property type="match status" value="1"/>
</dbReference>
<evidence type="ECO:0000313" key="3">
    <source>
        <dbReference type="EMBL" id="MTG98555.1"/>
    </source>
</evidence>
<dbReference type="PANTHER" id="PTHR23416:SF23">
    <property type="entry name" value="ACETYLTRANSFERASE C18B11.09C-RELATED"/>
    <property type="match status" value="1"/>
</dbReference>
<dbReference type="InterPro" id="IPR001451">
    <property type="entry name" value="Hexapep"/>
</dbReference>
<dbReference type="AlphaFoldDB" id="A0A6I3LRF4"/>
<dbReference type="Proteomes" id="UP000438760">
    <property type="component" value="Unassembled WGS sequence"/>
</dbReference>
<dbReference type="OrthoDB" id="9801697at2"/>
<dbReference type="Pfam" id="PF00132">
    <property type="entry name" value="Hexapep"/>
    <property type="match status" value="1"/>
</dbReference>
<dbReference type="Gene3D" id="2.160.10.10">
    <property type="entry name" value="Hexapeptide repeat proteins"/>
    <property type="match status" value="1"/>
</dbReference>
<comment type="caution">
    <text evidence="3">The sequence shown here is derived from an EMBL/GenBank/DDBJ whole genome shotgun (WGS) entry which is preliminary data.</text>
</comment>
<reference evidence="3 4" key="1">
    <citation type="submission" date="2019-11" db="EMBL/GenBank/DDBJ databases">
        <title>Genome of Strain BIT-d1.</title>
        <authorList>
            <person name="Yang Y."/>
        </authorList>
    </citation>
    <scope>NUCLEOTIDE SEQUENCE [LARGE SCALE GENOMIC DNA]</scope>
    <source>
        <strain evidence="3 4">BIT-d1</strain>
    </source>
</reference>
<organism evidence="3 4">
    <name type="scientific">Myroides albus</name>
    <dbReference type="NCBI Taxonomy" id="2562892"/>
    <lineage>
        <taxon>Bacteria</taxon>
        <taxon>Pseudomonadati</taxon>
        <taxon>Bacteroidota</taxon>
        <taxon>Flavobacteriia</taxon>
        <taxon>Flavobacteriales</taxon>
        <taxon>Flavobacteriaceae</taxon>
        <taxon>Myroides</taxon>
    </lineage>
</organism>
<keyword evidence="2 3" id="KW-0808">Transferase</keyword>
<protein>
    <submittedName>
        <fullName evidence="3">Acyltransferase</fullName>
    </submittedName>
</protein>
<proteinExistence type="inferred from homology"/>